<dbReference type="CDD" id="cd06171">
    <property type="entry name" value="Sigma70_r4"/>
    <property type="match status" value="1"/>
</dbReference>
<dbReference type="GO" id="GO:0006352">
    <property type="term" value="P:DNA-templated transcription initiation"/>
    <property type="evidence" value="ECO:0007669"/>
    <property type="project" value="InterPro"/>
</dbReference>
<dbReference type="RefSeq" id="WP_145364156.1">
    <property type="nucleotide sequence ID" value="NZ_CP036268.1"/>
</dbReference>
<dbReference type="EMBL" id="CP036268">
    <property type="protein sequence ID" value="QDT38107.1"/>
    <property type="molecule type" value="Genomic_DNA"/>
</dbReference>
<sequence>MKRTAHTILDEYLVLAAQQGDEMAMSRLVGRFDEPFRRYAARLMGNPEEAADAVQEAWMKIVKGIRSLDDPARFRSWAYRIVNRRCCDRLRAGVRRFESSTLAIEPEDTHAGRGPGDPIEEAEQLAELRAALQNLPQDRRELLAMYYMDDLTVREIAEVLDVKPGTVKSRLHYAREELRRYLEPAERTAQSVQS</sequence>
<dbReference type="InterPro" id="IPR039425">
    <property type="entry name" value="RNA_pol_sigma-70-like"/>
</dbReference>
<evidence type="ECO:0000259" key="6">
    <source>
        <dbReference type="Pfam" id="PF08281"/>
    </source>
</evidence>
<dbReference type="InterPro" id="IPR013325">
    <property type="entry name" value="RNA_pol_sigma_r2"/>
</dbReference>
<keyword evidence="8" id="KW-1185">Reference proteome</keyword>
<comment type="similarity">
    <text evidence="1">Belongs to the sigma-70 factor family. ECF subfamily.</text>
</comment>
<feature type="domain" description="RNA polymerase sigma factor 70 region 4 type 2" evidence="6">
    <location>
        <begin position="126"/>
        <end position="178"/>
    </location>
</feature>
<keyword evidence="4" id="KW-0804">Transcription</keyword>
<evidence type="ECO:0000256" key="2">
    <source>
        <dbReference type="ARBA" id="ARBA00023015"/>
    </source>
</evidence>
<proteinExistence type="inferred from homology"/>
<dbReference type="Pfam" id="PF08281">
    <property type="entry name" value="Sigma70_r4_2"/>
    <property type="match status" value="1"/>
</dbReference>
<evidence type="ECO:0000256" key="4">
    <source>
        <dbReference type="ARBA" id="ARBA00023163"/>
    </source>
</evidence>
<feature type="domain" description="RNA polymerase sigma-70 region 2" evidence="5">
    <location>
        <begin position="35"/>
        <end position="93"/>
    </location>
</feature>
<dbReference type="GO" id="GO:0003677">
    <property type="term" value="F:DNA binding"/>
    <property type="evidence" value="ECO:0007669"/>
    <property type="project" value="InterPro"/>
</dbReference>
<organism evidence="7 8">
    <name type="scientific">Stratiformator vulcanicus</name>
    <dbReference type="NCBI Taxonomy" id="2527980"/>
    <lineage>
        <taxon>Bacteria</taxon>
        <taxon>Pseudomonadati</taxon>
        <taxon>Planctomycetota</taxon>
        <taxon>Planctomycetia</taxon>
        <taxon>Planctomycetales</taxon>
        <taxon>Planctomycetaceae</taxon>
        <taxon>Stratiformator</taxon>
    </lineage>
</organism>
<evidence type="ECO:0000259" key="5">
    <source>
        <dbReference type="Pfam" id="PF04542"/>
    </source>
</evidence>
<gene>
    <name evidence="7" type="primary">sigW_4</name>
    <name evidence="7" type="ORF">Pan189_24970</name>
</gene>
<evidence type="ECO:0000256" key="3">
    <source>
        <dbReference type="ARBA" id="ARBA00023082"/>
    </source>
</evidence>
<name>A0A517R2K4_9PLAN</name>
<dbReference type="PANTHER" id="PTHR43133">
    <property type="entry name" value="RNA POLYMERASE ECF-TYPE SIGMA FACTO"/>
    <property type="match status" value="1"/>
</dbReference>
<dbReference type="GO" id="GO:0016987">
    <property type="term" value="F:sigma factor activity"/>
    <property type="evidence" value="ECO:0007669"/>
    <property type="project" value="UniProtKB-KW"/>
</dbReference>
<dbReference type="InterPro" id="IPR013249">
    <property type="entry name" value="RNA_pol_sigma70_r4_t2"/>
</dbReference>
<accession>A0A517R2K4</accession>
<dbReference type="Pfam" id="PF04542">
    <property type="entry name" value="Sigma70_r2"/>
    <property type="match status" value="1"/>
</dbReference>
<dbReference type="SUPFAM" id="SSF88659">
    <property type="entry name" value="Sigma3 and sigma4 domains of RNA polymerase sigma factors"/>
    <property type="match status" value="1"/>
</dbReference>
<dbReference type="OrthoDB" id="291047at2"/>
<evidence type="ECO:0000256" key="1">
    <source>
        <dbReference type="ARBA" id="ARBA00010641"/>
    </source>
</evidence>
<dbReference type="NCBIfam" id="TIGR02937">
    <property type="entry name" value="sigma70-ECF"/>
    <property type="match status" value="1"/>
</dbReference>
<evidence type="ECO:0000313" key="8">
    <source>
        <dbReference type="Proteomes" id="UP000317318"/>
    </source>
</evidence>
<keyword evidence="3" id="KW-0731">Sigma factor</keyword>
<protein>
    <submittedName>
        <fullName evidence="7">ECF RNA polymerase sigma factor SigW</fullName>
    </submittedName>
</protein>
<dbReference type="PANTHER" id="PTHR43133:SF39">
    <property type="entry name" value="SIMILAR TO RNA POLYMERASE SIGMA-E FACTOR"/>
    <property type="match status" value="1"/>
</dbReference>
<dbReference type="InterPro" id="IPR014284">
    <property type="entry name" value="RNA_pol_sigma-70_dom"/>
</dbReference>
<dbReference type="InterPro" id="IPR036388">
    <property type="entry name" value="WH-like_DNA-bd_sf"/>
</dbReference>
<dbReference type="AlphaFoldDB" id="A0A517R2K4"/>
<evidence type="ECO:0000313" key="7">
    <source>
        <dbReference type="EMBL" id="QDT38107.1"/>
    </source>
</evidence>
<dbReference type="Gene3D" id="1.10.10.10">
    <property type="entry name" value="Winged helix-like DNA-binding domain superfamily/Winged helix DNA-binding domain"/>
    <property type="match status" value="1"/>
</dbReference>
<reference evidence="7 8" key="1">
    <citation type="submission" date="2019-02" db="EMBL/GenBank/DDBJ databases">
        <title>Deep-cultivation of Planctomycetes and their phenomic and genomic characterization uncovers novel biology.</title>
        <authorList>
            <person name="Wiegand S."/>
            <person name="Jogler M."/>
            <person name="Boedeker C."/>
            <person name="Pinto D."/>
            <person name="Vollmers J."/>
            <person name="Rivas-Marin E."/>
            <person name="Kohn T."/>
            <person name="Peeters S.H."/>
            <person name="Heuer A."/>
            <person name="Rast P."/>
            <person name="Oberbeckmann S."/>
            <person name="Bunk B."/>
            <person name="Jeske O."/>
            <person name="Meyerdierks A."/>
            <person name="Storesund J.E."/>
            <person name="Kallscheuer N."/>
            <person name="Luecker S."/>
            <person name="Lage O.M."/>
            <person name="Pohl T."/>
            <person name="Merkel B.J."/>
            <person name="Hornburger P."/>
            <person name="Mueller R.-W."/>
            <person name="Bruemmer F."/>
            <person name="Labrenz M."/>
            <person name="Spormann A.M."/>
            <person name="Op den Camp H."/>
            <person name="Overmann J."/>
            <person name="Amann R."/>
            <person name="Jetten M.S.M."/>
            <person name="Mascher T."/>
            <person name="Medema M.H."/>
            <person name="Devos D.P."/>
            <person name="Kaster A.-K."/>
            <person name="Ovreas L."/>
            <person name="Rohde M."/>
            <person name="Galperin M.Y."/>
            <person name="Jogler C."/>
        </authorList>
    </citation>
    <scope>NUCLEOTIDE SEQUENCE [LARGE SCALE GENOMIC DNA]</scope>
    <source>
        <strain evidence="7 8">Pan189</strain>
    </source>
</reference>
<dbReference type="Gene3D" id="1.10.1740.10">
    <property type="match status" value="1"/>
</dbReference>
<dbReference type="SUPFAM" id="SSF88946">
    <property type="entry name" value="Sigma2 domain of RNA polymerase sigma factors"/>
    <property type="match status" value="1"/>
</dbReference>
<keyword evidence="2" id="KW-0805">Transcription regulation</keyword>
<dbReference type="KEGG" id="svp:Pan189_24970"/>
<dbReference type="InterPro" id="IPR013324">
    <property type="entry name" value="RNA_pol_sigma_r3/r4-like"/>
</dbReference>
<dbReference type="Proteomes" id="UP000317318">
    <property type="component" value="Chromosome"/>
</dbReference>
<dbReference type="InterPro" id="IPR007627">
    <property type="entry name" value="RNA_pol_sigma70_r2"/>
</dbReference>